<sequence length="50" mass="5740">MMSISSKSPEKCEREDMGRCKEREIGMELDVTDVDRGDFNHQGLSRVHSI</sequence>
<organism evidence="1 2">
    <name type="scientific">Ficus carica</name>
    <name type="common">Common fig</name>
    <dbReference type="NCBI Taxonomy" id="3494"/>
    <lineage>
        <taxon>Eukaryota</taxon>
        <taxon>Viridiplantae</taxon>
        <taxon>Streptophyta</taxon>
        <taxon>Embryophyta</taxon>
        <taxon>Tracheophyta</taxon>
        <taxon>Spermatophyta</taxon>
        <taxon>Magnoliopsida</taxon>
        <taxon>eudicotyledons</taxon>
        <taxon>Gunneridae</taxon>
        <taxon>Pentapetalae</taxon>
        <taxon>rosids</taxon>
        <taxon>fabids</taxon>
        <taxon>Rosales</taxon>
        <taxon>Moraceae</taxon>
        <taxon>Ficeae</taxon>
        <taxon>Ficus</taxon>
    </lineage>
</organism>
<dbReference type="AlphaFoldDB" id="A0AA88AJ39"/>
<proteinExistence type="predicted"/>
<dbReference type="Gramene" id="FCD_00015617-RA">
    <property type="protein sequence ID" value="FCD_00015617-RA:cds"/>
    <property type="gene ID" value="FCD_00015617"/>
</dbReference>
<gene>
    <name evidence="1" type="ORF">TIFTF001_022003</name>
</gene>
<name>A0AA88AJ39_FICCA</name>
<accession>A0AA88AJ39</accession>
<protein>
    <submittedName>
        <fullName evidence="1">Uncharacterized protein</fullName>
    </submittedName>
</protein>
<keyword evidence="2" id="KW-1185">Reference proteome</keyword>
<reference evidence="1" key="1">
    <citation type="submission" date="2023-07" db="EMBL/GenBank/DDBJ databases">
        <title>draft genome sequence of fig (Ficus carica).</title>
        <authorList>
            <person name="Takahashi T."/>
            <person name="Nishimura K."/>
        </authorList>
    </citation>
    <scope>NUCLEOTIDE SEQUENCE</scope>
</reference>
<evidence type="ECO:0000313" key="2">
    <source>
        <dbReference type="Proteomes" id="UP001187192"/>
    </source>
</evidence>
<dbReference type="Proteomes" id="UP001187192">
    <property type="component" value="Unassembled WGS sequence"/>
</dbReference>
<dbReference type="EMBL" id="BTGU01000043">
    <property type="protein sequence ID" value="GMN52860.1"/>
    <property type="molecule type" value="Genomic_DNA"/>
</dbReference>
<evidence type="ECO:0000313" key="1">
    <source>
        <dbReference type="EMBL" id="GMN52860.1"/>
    </source>
</evidence>
<comment type="caution">
    <text evidence="1">The sequence shown here is derived from an EMBL/GenBank/DDBJ whole genome shotgun (WGS) entry which is preliminary data.</text>
</comment>